<proteinExistence type="predicted"/>
<dbReference type="InterPro" id="IPR009448">
    <property type="entry name" value="UDP-g_GGtrans"/>
</dbReference>
<feature type="domain" description="UGGT thioredoxin-like" evidence="7">
    <location>
        <begin position="305"/>
        <end position="417"/>
    </location>
</feature>
<sequence length="1436" mass="158372">MRNLASASSGRSAVVAWRMFGHPRVSVLSMLIVLSSFLTLFYHCACLASTHTVSVSLQSPWPAVAPTSQELEFLSHLRGDQARQYLLTYMTAESLLTTRSVKSLMKFTVLSKYLSPMVEYHRSFARVAGRGCQEEASVVVEVVAGEGLKEGCLPKGVCVVTKAGNSSTEDFGVEVQEGAAGGTTVLVYGEAKSFTTTAALKSLTTECCMACRVVFRHGDGPGDFTFQPRELISGYGAGLTIKNSEYKASADEGEEAEAAGSAQQGTGCGEVGVCWTRLQERFSEVDFTRAKANLKSEKILSSADRKLKAWELTSIGAQLLQAARGDLSRMVEILEDFPARVVELSQMTVAKGVEEQVSEVAQGLTQSGSVYALGSGDVIDEKMVTLHSLIDKLLPIYLAVEELAGLGLEEPEAARMVRNATRLPTPSRMEWKGDGGVGPVYVYNVLKDPQASRWSEELDVLVQMMMMGQRGIAPLRRVVFDIIFLIDLADRQQVLETVGKLLVQPFPARIALVPSTATQAGARAAECFSELYGSGRKKELKKVRQFLQALVRAANSEEDDVMPVDAIERVCEDVLLEALPPSGGEVSEVLKKGQAWAAAKGLPFPSVVVNGRVSGDLGDIALFINEDFGALATAWYTKLVEKQKKQNKGEEEEEVDWVDSEEDDDGEVTDVIRELIFPEKNVDFLSSVYHPALFDDDQADLVRLPIEALRRVTNIEVPTTSEGPAAPLHVLVAVGGGLEELEENFVIVKRVAEVLEGRPGTIFTVIAANPEVNTRLLGCAHSLEALRNFKNSKCSKMSTVVPDVEEAAARLARSARAEDSRGVVLVMNGRRTELDVAEAKPILDDLLESLLAPYAVKQNAQQGECGGLDSLACTVALSLMQTVAAVENPHREMMEEGLERAFEKAPLAGFNLAARGHMVAEIVASVDPLTDAGRSALSTINHMSAALDGFAARLVLAPQEKYSEYPLKGWHRTVMATGVAEEAAGARAEFNLTPTRNTLTLGLEVLPNWQVSSLRGEADMDNIRLTPVDPEGVEAQYVLKQLYIEGQSYDVDENGHPRGPADGAQLQLVAQDQPLAETWVMRNLGYYQLYANPGRYDIRLKPNTVGESVYEAMGANVVDVNKFLMPAYPVKLRLRPGKARELIYEQQEDDKSDDGPIHIFTVASGHLYEQLLAIMVLSVRNHTTSRLCFWFIDQFLSPQFREFIPRLAEEYDFEYRFVTYKWPSWLNPQSEKQRLIWAYKILFLDVIFPPSVDRIIFIDADQVVRANVKELWDMDLGGKVYGFTPMGDTNPSTEGFRFWKQGYWKNHLAGRPYHISALFVVDLAKFRKTGAGDTLRAVYNQLSQDPASLANLDQDLPNYAQHQIPIHSLPADWLWCETWCGAEAKETAKTIDLCQNPLTKEPKTDMARRIIPEWADYWGQVQELITKVKAEHDEGA</sequence>
<dbReference type="InterPro" id="IPR029044">
    <property type="entry name" value="Nucleotide-diphossugar_trans"/>
</dbReference>
<protein>
    <recommendedName>
        <fullName evidence="12">UDP-glucose glycoprotein glucosyltransferase</fullName>
    </recommendedName>
</protein>
<comment type="subcellular location">
    <subcellularLocation>
        <location evidence="2">Endoplasmic reticulum lumen</location>
    </subcellularLocation>
</comment>
<dbReference type="InterPro" id="IPR040497">
    <property type="entry name" value="Glyco_transf_24"/>
</dbReference>
<dbReference type="InterPro" id="IPR040694">
    <property type="entry name" value="UGGT_TRXL_2"/>
</dbReference>
<comment type="cofactor">
    <cofactor evidence="1">
        <name>Ca(2+)</name>
        <dbReference type="ChEBI" id="CHEBI:29108"/>
    </cofactor>
</comment>
<evidence type="ECO:0000313" key="11">
    <source>
        <dbReference type="Proteomes" id="UP000553632"/>
    </source>
</evidence>
<name>A0A7J6TIA7_PEROL</name>
<dbReference type="GO" id="GO:0036503">
    <property type="term" value="P:ERAD pathway"/>
    <property type="evidence" value="ECO:0007669"/>
    <property type="project" value="TreeGrafter"/>
</dbReference>
<evidence type="ECO:0000256" key="4">
    <source>
        <dbReference type="ARBA" id="ARBA00022824"/>
    </source>
</evidence>
<evidence type="ECO:0000256" key="1">
    <source>
        <dbReference type="ARBA" id="ARBA00001913"/>
    </source>
</evidence>
<feature type="compositionally biased region" description="Acidic residues" evidence="6">
    <location>
        <begin position="650"/>
        <end position="663"/>
    </location>
</feature>
<evidence type="ECO:0000259" key="9">
    <source>
        <dbReference type="Pfam" id="PF18404"/>
    </source>
</evidence>
<dbReference type="InterPro" id="IPR040692">
    <property type="entry name" value="UGGT_TRXL_3"/>
</dbReference>
<dbReference type="PANTHER" id="PTHR11226:SF0">
    <property type="entry name" value="UDP-GLUCOSE:GLYCOPROTEIN GLUCOSYLTRANSFERASE"/>
    <property type="match status" value="1"/>
</dbReference>
<feature type="region of interest" description="Disordered" evidence="6">
    <location>
        <begin position="643"/>
        <end position="663"/>
    </location>
</feature>
<dbReference type="Pfam" id="PF18404">
    <property type="entry name" value="Glyco_transf_24"/>
    <property type="match status" value="1"/>
</dbReference>
<evidence type="ECO:0000259" key="8">
    <source>
        <dbReference type="Pfam" id="PF18402"/>
    </source>
</evidence>
<dbReference type="Gene3D" id="3.90.550.10">
    <property type="entry name" value="Spore Coat Polysaccharide Biosynthesis Protein SpsA, Chain A"/>
    <property type="match status" value="1"/>
</dbReference>
<dbReference type="GO" id="GO:0003980">
    <property type="term" value="F:UDP-glucose:glycoprotein glucosyltransferase activity"/>
    <property type="evidence" value="ECO:0007669"/>
    <property type="project" value="InterPro"/>
</dbReference>
<keyword evidence="11" id="KW-1185">Reference proteome</keyword>
<dbReference type="PANTHER" id="PTHR11226">
    <property type="entry name" value="UDP-GLUCOSE GLYCOPROTEIN:GLUCOSYLTRANSFERASE"/>
    <property type="match status" value="1"/>
</dbReference>
<evidence type="ECO:0000256" key="3">
    <source>
        <dbReference type="ARBA" id="ARBA00022729"/>
    </source>
</evidence>
<dbReference type="Pfam" id="PF18401">
    <property type="entry name" value="Thioredoxin_13"/>
    <property type="match status" value="1"/>
</dbReference>
<dbReference type="Pfam" id="PF06427">
    <property type="entry name" value="UDP-g_GGTase"/>
    <property type="match status" value="1"/>
</dbReference>
<dbReference type="GO" id="GO:0051082">
    <property type="term" value="F:unfolded protein binding"/>
    <property type="evidence" value="ECO:0007669"/>
    <property type="project" value="TreeGrafter"/>
</dbReference>
<dbReference type="GO" id="GO:0005788">
    <property type="term" value="C:endoplasmic reticulum lumen"/>
    <property type="evidence" value="ECO:0007669"/>
    <property type="project" value="UniProtKB-SubCell"/>
</dbReference>
<dbReference type="CDD" id="cd06432">
    <property type="entry name" value="GT8_HUGT1_C_like"/>
    <property type="match status" value="1"/>
</dbReference>
<evidence type="ECO:0000313" key="10">
    <source>
        <dbReference type="EMBL" id="KAF4744943.1"/>
    </source>
</evidence>
<gene>
    <name evidence="10" type="ORF">FOZ63_011050</name>
</gene>
<dbReference type="SUPFAM" id="SSF53448">
    <property type="entry name" value="Nucleotide-diphospho-sugar transferases"/>
    <property type="match status" value="1"/>
</dbReference>
<comment type="caution">
    <text evidence="10">The sequence shown here is derived from an EMBL/GenBank/DDBJ whole genome shotgun (WGS) entry which is preliminary data.</text>
</comment>
<feature type="domain" description="UGGT thioredoxin-like" evidence="8">
    <location>
        <begin position="435"/>
        <end position="614"/>
    </location>
</feature>
<dbReference type="EMBL" id="JABANO010010565">
    <property type="protein sequence ID" value="KAF4744943.1"/>
    <property type="molecule type" value="Genomic_DNA"/>
</dbReference>
<keyword evidence="5" id="KW-0325">Glycoprotein</keyword>
<evidence type="ECO:0000256" key="2">
    <source>
        <dbReference type="ARBA" id="ARBA00004319"/>
    </source>
</evidence>
<organism evidence="10 11">
    <name type="scientific">Perkinsus olseni</name>
    <name type="common">Perkinsus atlanticus</name>
    <dbReference type="NCBI Taxonomy" id="32597"/>
    <lineage>
        <taxon>Eukaryota</taxon>
        <taxon>Sar</taxon>
        <taxon>Alveolata</taxon>
        <taxon>Perkinsozoa</taxon>
        <taxon>Perkinsea</taxon>
        <taxon>Perkinsida</taxon>
        <taxon>Perkinsidae</taxon>
        <taxon>Perkinsus</taxon>
    </lineage>
</organism>
<accession>A0A7J6TIA7</accession>
<feature type="domain" description="Glucosyltransferase 24 catalytic" evidence="9">
    <location>
        <begin position="1157"/>
        <end position="1423"/>
    </location>
</feature>
<evidence type="ECO:0008006" key="12">
    <source>
        <dbReference type="Google" id="ProtNLM"/>
    </source>
</evidence>
<keyword evidence="4" id="KW-0256">Endoplasmic reticulum</keyword>
<dbReference type="GO" id="GO:0018279">
    <property type="term" value="P:protein N-linked glycosylation via asparagine"/>
    <property type="evidence" value="ECO:0007669"/>
    <property type="project" value="TreeGrafter"/>
</dbReference>
<reference evidence="10 11" key="1">
    <citation type="submission" date="2020-04" db="EMBL/GenBank/DDBJ databases">
        <title>Perkinsus olseni comparative genomics.</title>
        <authorList>
            <person name="Bogema D.R."/>
        </authorList>
    </citation>
    <scope>NUCLEOTIDE SEQUENCE [LARGE SCALE GENOMIC DNA]</scope>
    <source>
        <strain evidence="10 11">ATCC PRA-207</strain>
    </source>
</reference>
<evidence type="ECO:0000259" key="7">
    <source>
        <dbReference type="Pfam" id="PF18401"/>
    </source>
</evidence>
<evidence type="ECO:0000256" key="5">
    <source>
        <dbReference type="ARBA" id="ARBA00023180"/>
    </source>
</evidence>
<evidence type="ECO:0000256" key="6">
    <source>
        <dbReference type="SAM" id="MobiDB-lite"/>
    </source>
</evidence>
<dbReference type="Proteomes" id="UP000553632">
    <property type="component" value="Unassembled WGS sequence"/>
</dbReference>
<keyword evidence="3" id="KW-0732">Signal</keyword>
<dbReference type="Pfam" id="PF18402">
    <property type="entry name" value="Thioredoxin_14"/>
    <property type="match status" value="1"/>
</dbReference>